<dbReference type="HOGENOM" id="CLU_028200_0_2_1"/>
<keyword evidence="4 6" id="KW-0472">Membrane</keyword>
<comment type="similarity">
    <text evidence="5">Belongs to the SAT4 family.</text>
</comment>
<gene>
    <name evidence="8" type="ORF">NFIA_095390</name>
</gene>
<dbReference type="OrthoDB" id="444631at2759"/>
<feature type="transmembrane region" description="Helical" evidence="6">
    <location>
        <begin position="142"/>
        <end position="164"/>
    </location>
</feature>
<feature type="transmembrane region" description="Helical" evidence="6">
    <location>
        <begin position="20"/>
        <end position="39"/>
    </location>
</feature>
<dbReference type="InterPro" id="IPR052337">
    <property type="entry name" value="SAT4-like"/>
</dbReference>
<proteinExistence type="inferred from homology"/>
<organism evidence="8 9">
    <name type="scientific">Neosartorya fischeri (strain ATCC 1020 / DSM 3700 / CBS 544.65 / FGSC A1164 / JCM 1740 / NRRL 181 / WB 181)</name>
    <name type="common">Aspergillus fischerianus</name>
    <dbReference type="NCBI Taxonomy" id="331117"/>
    <lineage>
        <taxon>Eukaryota</taxon>
        <taxon>Fungi</taxon>
        <taxon>Dikarya</taxon>
        <taxon>Ascomycota</taxon>
        <taxon>Pezizomycotina</taxon>
        <taxon>Eurotiomycetes</taxon>
        <taxon>Eurotiomycetidae</taxon>
        <taxon>Eurotiales</taxon>
        <taxon>Aspergillaceae</taxon>
        <taxon>Aspergillus</taxon>
        <taxon>Aspergillus subgen. Fumigati</taxon>
    </lineage>
</organism>
<dbReference type="GeneID" id="4588849"/>
<keyword evidence="2 6" id="KW-0812">Transmembrane</keyword>
<name>A1DAM9_NEOFI</name>
<dbReference type="Pfam" id="PF20684">
    <property type="entry name" value="Fung_rhodopsin"/>
    <property type="match status" value="1"/>
</dbReference>
<dbReference type="OMA" id="WDNEPSA"/>
<evidence type="ECO:0000256" key="4">
    <source>
        <dbReference type="ARBA" id="ARBA00023136"/>
    </source>
</evidence>
<evidence type="ECO:0000256" key="5">
    <source>
        <dbReference type="ARBA" id="ARBA00038359"/>
    </source>
</evidence>
<dbReference type="RefSeq" id="XP_001261816.1">
    <property type="nucleotide sequence ID" value="XM_001261815.1"/>
</dbReference>
<dbReference type="KEGG" id="nfi:NFIA_095390"/>
<dbReference type="EMBL" id="DS027694">
    <property type="protein sequence ID" value="EAW19919.1"/>
    <property type="molecule type" value="Genomic_DNA"/>
</dbReference>
<evidence type="ECO:0000256" key="1">
    <source>
        <dbReference type="ARBA" id="ARBA00004141"/>
    </source>
</evidence>
<evidence type="ECO:0000256" key="6">
    <source>
        <dbReference type="SAM" id="Phobius"/>
    </source>
</evidence>
<feature type="domain" description="Rhodopsin" evidence="7">
    <location>
        <begin position="43"/>
        <end position="240"/>
    </location>
</feature>
<dbReference type="Proteomes" id="UP000006702">
    <property type="component" value="Unassembled WGS sequence"/>
</dbReference>
<reference evidence="9" key="1">
    <citation type="journal article" date="2008" name="PLoS Genet.">
        <title>Genomic islands in the pathogenic filamentous fungus Aspergillus fumigatus.</title>
        <authorList>
            <person name="Fedorova N.D."/>
            <person name="Khaldi N."/>
            <person name="Joardar V.S."/>
            <person name="Maiti R."/>
            <person name="Amedeo P."/>
            <person name="Anderson M.J."/>
            <person name="Crabtree J."/>
            <person name="Silva J.C."/>
            <person name="Badger J.H."/>
            <person name="Albarraq A."/>
            <person name="Angiuoli S."/>
            <person name="Bussey H."/>
            <person name="Bowyer P."/>
            <person name="Cotty P.J."/>
            <person name="Dyer P.S."/>
            <person name="Egan A."/>
            <person name="Galens K."/>
            <person name="Fraser-Liggett C.M."/>
            <person name="Haas B.J."/>
            <person name="Inman J.M."/>
            <person name="Kent R."/>
            <person name="Lemieux S."/>
            <person name="Malavazi I."/>
            <person name="Orvis J."/>
            <person name="Roemer T."/>
            <person name="Ronning C.M."/>
            <person name="Sundaram J.P."/>
            <person name="Sutton G."/>
            <person name="Turner G."/>
            <person name="Venter J.C."/>
            <person name="White O.R."/>
            <person name="Whitty B.R."/>
            <person name="Youngman P."/>
            <person name="Wolfe K.H."/>
            <person name="Goldman G.H."/>
            <person name="Wortman J.R."/>
            <person name="Jiang B."/>
            <person name="Denning D.W."/>
            <person name="Nierman W.C."/>
        </authorList>
    </citation>
    <scope>NUCLEOTIDE SEQUENCE [LARGE SCALE GENOMIC DNA]</scope>
    <source>
        <strain evidence="9">ATCC 1020 / DSM 3700 / CBS 544.65 / FGSC A1164 / JCM 1740 / NRRL 181 / WB 181</strain>
    </source>
</reference>
<evidence type="ECO:0000313" key="9">
    <source>
        <dbReference type="Proteomes" id="UP000006702"/>
    </source>
</evidence>
<evidence type="ECO:0000256" key="3">
    <source>
        <dbReference type="ARBA" id="ARBA00022989"/>
    </source>
</evidence>
<dbReference type="AlphaFoldDB" id="A1DAM9"/>
<dbReference type="PANTHER" id="PTHR33048:SF114">
    <property type="entry name" value="MEMBRANE PROTEIN PTH11-LIKE, PUTATIVE (AFU_ORTHOLOGUE AFUA_7G06620)-RELATED"/>
    <property type="match status" value="1"/>
</dbReference>
<evidence type="ECO:0000313" key="8">
    <source>
        <dbReference type="EMBL" id="EAW19919.1"/>
    </source>
</evidence>
<keyword evidence="9" id="KW-1185">Reference proteome</keyword>
<feature type="transmembrane region" description="Helical" evidence="6">
    <location>
        <begin position="176"/>
        <end position="197"/>
    </location>
</feature>
<feature type="transmembrane region" description="Helical" evidence="6">
    <location>
        <begin position="98"/>
        <end position="121"/>
    </location>
</feature>
<dbReference type="PANTHER" id="PTHR33048">
    <property type="entry name" value="PTH11-LIKE INTEGRAL MEMBRANE PROTEIN (AFU_ORTHOLOGUE AFUA_5G11245)"/>
    <property type="match status" value="1"/>
</dbReference>
<dbReference type="GO" id="GO:0016020">
    <property type="term" value="C:membrane"/>
    <property type="evidence" value="ECO:0007669"/>
    <property type="project" value="UniProtKB-SubCell"/>
</dbReference>
<evidence type="ECO:0000256" key="2">
    <source>
        <dbReference type="ARBA" id="ARBA00022692"/>
    </source>
</evidence>
<keyword evidence="3 6" id="KW-1133">Transmembrane helix</keyword>
<protein>
    <recommendedName>
        <fullName evidence="7">Rhodopsin domain-containing protein</fullName>
    </recommendedName>
</protein>
<accession>A1DAM9</accession>
<dbReference type="eggNOG" id="ENOG502R3ID">
    <property type="taxonomic scope" value="Eukaryota"/>
</dbReference>
<dbReference type="VEuPathDB" id="FungiDB:NFIA_095390"/>
<comment type="subcellular location">
    <subcellularLocation>
        <location evidence="1">Membrane</location>
        <topology evidence="1">Multi-pass membrane protein</topology>
    </subcellularLocation>
</comment>
<dbReference type="InterPro" id="IPR049326">
    <property type="entry name" value="Rhodopsin_dom_fungi"/>
</dbReference>
<evidence type="ECO:0000259" key="7">
    <source>
        <dbReference type="Pfam" id="PF20684"/>
    </source>
</evidence>
<sequence length="307" mass="34343">MQQPALVPGKTVESRVGEIFGISIAFTCTTVLIVALRIFTRLRYVKQLKSDDYIILGSLLFYAAEITYYVIVGVTKISLLIFYLRIFTTSSFNFLRKLSYVLLVAISLLTVIYVFVCVFQCKPIALAWDKGIKGTCINVTTFFYCHAGLNILADFCIYIMPMPLFWTVKRSAKERIALVGIFAVGGFVCLTGIIRLASLKKAMSSDDPSWDNEPSAVWSCIEADTGVICASLPSLKPLFADVLGRVPRTQSYSRSNTSRNFGALTESQTGLHTYSRADVELTQNPRPYKIEHVVVRTDEFRVERSDA</sequence>
<feature type="transmembrane region" description="Helical" evidence="6">
    <location>
        <begin position="59"/>
        <end position="86"/>
    </location>
</feature>